<keyword evidence="2" id="KW-1185">Reference proteome</keyword>
<dbReference type="RefSeq" id="XP_002948724.1">
    <property type="nucleotide sequence ID" value="XM_002948678.1"/>
</dbReference>
<dbReference type="STRING" id="3068.D8TQX3"/>
<reference evidence="1 2" key="1">
    <citation type="journal article" date="2010" name="Science">
        <title>Genomic analysis of organismal complexity in the multicellular green alga Volvox carteri.</title>
        <authorList>
            <person name="Prochnik S.E."/>
            <person name="Umen J."/>
            <person name="Nedelcu A.M."/>
            <person name="Hallmann A."/>
            <person name="Miller S.M."/>
            <person name="Nishii I."/>
            <person name="Ferris P."/>
            <person name="Kuo A."/>
            <person name="Mitros T."/>
            <person name="Fritz-Laylin L.K."/>
            <person name="Hellsten U."/>
            <person name="Chapman J."/>
            <person name="Simakov O."/>
            <person name="Rensing S.A."/>
            <person name="Terry A."/>
            <person name="Pangilinan J."/>
            <person name="Kapitonov V."/>
            <person name="Jurka J."/>
            <person name="Salamov A."/>
            <person name="Shapiro H."/>
            <person name="Schmutz J."/>
            <person name="Grimwood J."/>
            <person name="Lindquist E."/>
            <person name="Lucas S."/>
            <person name="Grigoriev I.V."/>
            <person name="Schmitt R."/>
            <person name="Kirk D."/>
            <person name="Rokhsar D.S."/>
        </authorList>
    </citation>
    <scope>NUCLEOTIDE SEQUENCE [LARGE SCALE GENOMIC DNA]</scope>
    <source>
        <strain evidence="2">f. Nagariensis / Eve</strain>
    </source>
</reference>
<dbReference type="GeneID" id="9623558"/>
<sequence>MQLHLQSPGLAQVLSWDYGGGPGLGDKLVFAGLASSVAASPLLTISYSAKCTPVIRGVAAVAAAGLAYQALPNSAFSASALSPAPAVDLDAKSLSTPAAGLDFKPLLRVFHPLSMVKMLAKNVAMQALFRLNLYVYLQHEREALAAEQEGMAPPPPPEFPDLTPAVYKGCTAFWREFSISATRETYGCIARWRLGSDKAQALLRNSKLWIRDVLSVKYRSSSLGRRFLAYQFATMHAVALQYAADCTVSVVQHTYRTVKLKEGEKSNRLVYWVKGVVLQMARCGVILVAASIGAAVGSLVNPGKGTMVGQSLLEAVTMIAMGYAIDILME</sequence>
<dbReference type="AlphaFoldDB" id="D8TQX3"/>
<dbReference type="InParanoid" id="D8TQX3"/>
<evidence type="ECO:0000313" key="1">
    <source>
        <dbReference type="EMBL" id="EFJ50104.1"/>
    </source>
</evidence>
<gene>
    <name evidence="1" type="ORF">VOLCADRAFT_104054</name>
</gene>
<dbReference type="Proteomes" id="UP000001058">
    <property type="component" value="Unassembled WGS sequence"/>
</dbReference>
<accession>D8TQX3</accession>
<protein>
    <submittedName>
        <fullName evidence="1">Uncharacterized protein</fullName>
    </submittedName>
</protein>
<name>D8TQX3_VOLCA</name>
<dbReference type="EMBL" id="GL378332">
    <property type="protein sequence ID" value="EFJ50104.1"/>
    <property type="molecule type" value="Genomic_DNA"/>
</dbReference>
<dbReference type="PANTHER" id="PTHR36074">
    <property type="entry name" value="ISOPENTENYL-DIPHOSPHATE DELTA-ISOMERASE"/>
    <property type="match status" value="1"/>
</dbReference>
<organism evidence="2">
    <name type="scientific">Volvox carteri f. nagariensis</name>
    <dbReference type="NCBI Taxonomy" id="3068"/>
    <lineage>
        <taxon>Eukaryota</taxon>
        <taxon>Viridiplantae</taxon>
        <taxon>Chlorophyta</taxon>
        <taxon>core chlorophytes</taxon>
        <taxon>Chlorophyceae</taxon>
        <taxon>CS clade</taxon>
        <taxon>Chlamydomonadales</taxon>
        <taxon>Volvocaceae</taxon>
        <taxon>Volvox</taxon>
    </lineage>
</organism>
<proteinExistence type="predicted"/>
<evidence type="ECO:0000313" key="2">
    <source>
        <dbReference type="Proteomes" id="UP000001058"/>
    </source>
</evidence>
<dbReference type="PANTHER" id="PTHR36074:SF1">
    <property type="entry name" value="ISOPENTENYL-DIPHOSPHATE DELTA-ISOMERASE"/>
    <property type="match status" value="1"/>
</dbReference>
<dbReference type="OrthoDB" id="1925570at2759"/>
<dbReference type="KEGG" id="vcn:VOLCADRAFT_104054"/>